<dbReference type="InterPro" id="IPR003148">
    <property type="entry name" value="RCK_N"/>
</dbReference>
<evidence type="ECO:0000256" key="1">
    <source>
        <dbReference type="ARBA" id="ARBA00004141"/>
    </source>
</evidence>
<feature type="transmembrane region" description="Helical" evidence="7">
    <location>
        <begin position="12"/>
        <end position="34"/>
    </location>
</feature>
<evidence type="ECO:0000256" key="2">
    <source>
        <dbReference type="ARBA" id="ARBA00005551"/>
    </source>
</evidence>
<dbReference type="Gene3D" id="1.20.1530.20">
    <property type="match status" value="1"/>
</dbReference>
<evidence type="ECO:0000256" key="4">
    <source>
        <dbReference type="ARBA" id="ARBA00022692"/>
    </source>
</evidence>
<evidence type="ECO:0000256" key="5">
    <source>
        <dbReference type="ARBA" id="ARBA00022989"/>
    </source>
</evidence>
<dbReference type="Pfam" id="PF00999">
    <property type="entry name" value="Na_H_Exchanger"/>
    <property type="match status" value="1"/>
</dbReference>
<dbReference type="InterPro" id="IPR006153">
    <property type="entry name" value="Cation/H_exchanger_TM"/>
</dbReference>
<dbReference type="Pfam" id="PF02254">
    <property type="entry name" value="TrkA_N"/>
    <property type="match status" value="1"/>
</dbReference>
<evidence type="ECO:0000256" key="6">
    <source>
        <dbReference type="ARBA" id="ARBA00023136"/>
    </source>
</evidence>
<dbReference type="Proteomes" id="UP001210261">
    <property type="component" value="Unassembled WGS sequence"/>
</dbReference>
<feature type="domain" description="Cation/H+ exchanger transmembrane" evidence="8">
    <location>
        <begin position="3"/>
        <end position="381"/>
    </location>
</feature>
<dbReference type="Gene3D" id="3.40.50.720">
    <property type="entry name" value="NAD(P)-binding Rossmann-like Domain"/>
    <property type="match status" value="1"/>
</dbReference>
<protein>
    <submittedName>
        <fullName evidence="10">Cation:proton antiporter</fullName>
    </submittedName>
</protein>
<keyword evidence="3" id="KW-0813">Transport</keyword>
<organism evidence="10 11">
    <name type="scientific">Helicobacter ibis</name>
    <dbReference type="NCBI Taxonomy" id="2962633"/>
    <lineage>
        <taxon>Bacteria</taxon>
        <taxon>Pseudomonadati</taxon>
        <taxon>Campylobacterota</taxon>
        <taxon>Epsilonproteobacteria</taxon>
        <taxon>Campylobacterales</taxon>
        <taxon>Helicobacteraceae</taxon>
        <taxon>Helicobacter</taxon>
    </lineage>
</organism>
<proteinExistence type="inferred from homology"/>
<feature type="transmembrane region" description="Helical" evidence="7">
    <location>
        <begin position="206"/>
        <end position="227"/>
    </location>
</feature>
<comment type="similarity">
    <text evidence="2">Belongs to the monovalent cation:proton antiporter 2 (CPA2) transporter (TC 2.A.37) family.</text>
</comment>
<dbReference type="SUPFAM" id="SSF51735">
    <property type="entry name" value="NAD(P)-binding Rossmann-fold domains"/>
    <property type="match status" value="1"/>
</dbReference>
<dbReference type="PANTHER" id="PTHR42751">
    <property type="entry name" value="SODIUM/HYDROGEN EXCHANGER FAMILY/TRKA DOMAIN PROTEIN"/>
    <property type="match status" value="1"/>
</dbReference>
<feature type="transmembrane region" description="Helical" evidence="7">
    <location>
        <begin position="105"/>
        <end position="124"/>
    </location>
</feature>
<evidence type="ECO:0000259" key="8">
    <source>
        <dbReference type="Pfam" id="PF00999"/>
    </source>
</evidence>
<feature type="transmembrane region" description="Helical" evidence="7">
    <location>
        <begin position="46"/>
        <end position="64"/>
    </location>
</feature>
<keyword evidence="5 7" id="KW-1133">Transmembrane helix</keyword>
<evidence type="ECO:0000313" key="11">
    <source>
        <dbReference type="Proteomes" id="UP001210261"/>
    </source>
</evidence>
<comment type="caution">
    <text evidence="10">The sequence shown here is derived from an EMBL/GenBank/DDBJ whole genome shotgun (WGS) entry which is preliminary data.</text>
</comment>
<accession>A0ABT4VDV4</accession>
<feature type="transmembrane region" description="Helical" evidence="7">
    <location>
        <begin position="165"/>
        <end position="185"/>
    </location>
</feature>
<feature type="transmembrane region" description="Helical" evidence="7">
    <location>
        <begin position="136"/>
        <end position="159"/>
    </location>
</feature>
<keyword evidence="6 7" id="KW-0472">Membrane</keyword>
<dbReference type="EMBL" id="JAQHXR010000002">
    <property type="protein sequence ID" value="MDA3968881.1"/>
    <property type="molecule type" value="Genomic_DNA"/>
</dbReference>
<feature type="transmembrane region" description="Helical" evidence="7">
    <location>
        <begin position="280"/>
        <end position="305"/>
    </location>
</feature>
<feature type="transmembrane region" description="Helical" evidence="7">
    <location>
        <begin position="364"/>
        <end position="383"/>
    </location>
</feature>
<sequence length="560" mass="62303">MSMAVISGIILNKLNIPAIIGYILTGVLTTYFFGLKLEDNERLNELAELGIIFLMFMIGLEFSFKTMSNIKKEVLLFGGLQVFLSMLAFFGICFFVMGFNFDTSIIVASAVSLSSTAIVLKHLNDVNQTQTPYGKNCVGILIFQDIAVIPILLMIKLLSNKEAEISTLLLTTSVSAVIVLLLLLLPGRFVAKAILRSSAKMKTDEVFLGVVLLIILGAAYISNYFGFSMSLGAFLAGMIISNTPYKYQVGAVLVYFRDLLLGIFFITIGMQIDVVFLLKYFIIIIFLVAGLIIAKTAIMYIFLVFFSGVKTGMKTALSLSQIGEFSFAIFLLASQNQILNLHLEGGILKYINSNFLDNITPDEIYQFLTLMVIFSMIATPFILNKIDQYSDSILKFLHLSKTNEVNTEKVHTAVPDELLNKHVIVCGYGILGQGLLSYFAGTELKAVAIDFNYERVEKGYRNNHNVIYGDITNKTIFREMQVEKSTAVIICVESISVAERAIYHILSISKFCKIIVYTKNNESEAKYKDMGLYSVINGKREIATMIANMVTEASKEENDS</sequence>
<feature type="transmembrane region" description="Helical" evidence="7">
    <location>
        <begin position="247"/>
        <end position="268"/>
    </location>
</feature>
<dbReference type="InterPro" id="IPR036291">
    <property type="entry name" value="NAD(P)-bd_dom_sf"/>
</dbReference>
<feature type="domain" description="RCK N-terminal" evidence="9">
    <location>
        <begin position="423"/>
        <end position="537"/>
    </location>
</feature>
<reference evidence="10 11" key="1">
    <citation type="submission" date="2023-01" db="EMBL/GenBank/DDBJ databases">
        <title>Description of Helicobacter ibis sp. nov. isolated from faecal droppings of black-faced ibis (Theristicus melanopis).</title>
        <authorList>
            <person name="Lopez-Cantillo M."/>
            <person name="Vidal-Veuthey B."/>
            <person name="Mella A."/>
            <person name="De La Haba R."/>
            <person name="Collado L."/>
        </authorList>
    </citation>
    <scope>NUCLEOTIDE SEQUENCE [LARGE SCALE GENOMIC DNA]</scope>
    <source>
        <strain evidence="10 11">A82</strain>
    </source>
</reference>
<dbReference type="PANTHER" id="PTHR42751:SF3">
    <property type="entry name" value="SODIUM_GLUTAMATE SYMPORTER"/>
    <property type="match status" value="1"/>
</dbReference>
<keyword evidence="4 7" id="KW-0812">Transmembrane</keyword>
<name>A0ABT4VDV4_9HELI</name>
<feature type="transmembrane region" description="Helical" evidence="7">
    <location>
        <begin position="76"/>
        <end position="99"/>
    </location>
</feature>
<keyword evidence="11" id="KW-1185">Reference proteome</keyword>
<dbReference type="InterPro" id="IPR038770">
    <property type="entry name" value="Na+/solute_symporter_sf"/>
</dbReference>
<evidence type="ECO:0000313" key="10">
    <source>
        <dbReference type="EMBL" id="MDA3968881.1"/>
    </source>
</evidence>
<comment type="subcellular location">
    <subcellularLocation>
        <location evidence="1">Membrane</location>
        <topology evidence="1">Multi-pass membrane protein</topology>
    </subcellularLocation>
</comment>
<evidence type="ECO:0000256" key="7">
    <source>
        <dbReference type="SAM" id="Phobius"/>
    </source>
</evidence>
<evidence type="ECO:0000256" key="3">
    <source>
        <dbReference type="ARBA" id="ARBA00022448"/>
    </source>
</evidence>
<gene>
    <name evidence="10" type="ORF">PF021_04235</name>
</gene>
<evidence type="ECO:0000259" key="9">
    <source>
        <dbReference type="Pfam" id="PF02254"/>
    </source>
</evidence>